<evidence type="ECO:0000256" key="2">
    <source>
        <dbReference type="SAM" id="MobiDB-lite"/>
    </source>
</evidence>
<dbReference type="PANTHER" id="PTHR34937:SF2">
    <property type="entry name" value="OS08G0559800 PROTEIN"/>
    <property type="match status" value="1"/>
</dbReference>
<name>A0AAE1VGU0_9SOLA</name>
<evidence type="ECO:0000313" key="4">
    <source>
        <dbReference type="Proteomes" id="UP001291623"/>
    </source>
</evidence>
<dbReference type="EMBL" id="JAVYJV010000009">
    <property type="protein sequence ID" value="KAK4363071.1"/>
    <property type="molecule type" value="Genomic_DNA"/>
</dbReference>
<evidence type="ECO:0000256" key="1">
    <source>
        <dbReference type="SAM" id="Coils"/>
    </source>
</evidence>
<feature type="compositionally biased region" description="Basic and acidic residues" evidence="2">
    <location>
        <begin position="81"/>
        <end position="96"/>
    </location>
</feature>
<comment type="caution">
    <text evidence="3">The sequence shown here is derived from an EMBL/GenBank/DDBJ whole genome shotgun (WGS) entry which is preliminary data.</text>
</comment>
<feature type="region of interest" description="Disordered" evidence="2">
    <location>
        <begin position="79"/>
        <end position="99"/>
    </location>
</feature>
<evidence type="ECO:0000313" key="3">
    <source>
        <dbReference type="EMBL" id="KAK4363071.1"/>
    </source>
</evidence>
<gene>
    <name evidence="3" type="ORF">RND71_018312</name>
</gene>
<protein>
    <submittedName>
        <fullName evidence="3">Uncharacterized protein</fullName>
    </submittedName>
</protein>
<keyword evidence="4" id="KW-1185">Reference proteome</keyword>
<reference evidence="3" key="1">
    <citation type="submission" date="2023-12" db="EMBL/GenBank/DDBJ databases">
        <title>Genome assembly of Anisodus tanguticus.</title>
        <authorList>
            <person name="Wang Y.-J."/>
        </authorList>
    </citation>
    <scope>NUCLEOTIDE SEQUENCE</scope>
    <source>
        <strain evidence="3">KB-2021</strain>
        <tissue evidence="3">Leaf</tissue>
    </source>
</reference>
<dbReference type="Proteomes" id="UP001291623">
    <property type="component" value="Unassembled WGS sequence"/>
</dbReference>
<feature type="coiled-coil region" evidence="1">
    <location>
        <begin position="114"/>
        <end position="229"/>
    </location>
</feature>
<accession>A0AAE1VGU0</accession>
<dbReference type="PANTHER" id="PTHR34937">
    <property type="entry name" value="OS08G0559800 PROTEIN"/>
    <property type="match status" value="1"/>
</dbReference>
<keyword evidence="1" id="KW-0175">Coiled coil</keyword>
<dbReference type="AlphaFoldDB" id="A0AAE1VGU0"/>
<organism evidence="3 4">
    <name type="scientific">Anisodus tanguticus</name>
    <dbReference type="NCBI Taxonomy" id="243964"/>
    <lineage>
        <taxon>Eukaryota</taxon>
        <taxon>Viridiplantae</taxon>
        <taxon>Streptophyta</taxon>
        <taxon>Embryophyta</taxon>
        <taxon>Tracheophyta</taxon>
        <taxon>Spermatophyta</taxon>
        <taxon>Magnoliopsida</taxon>
        <taxon>eudicotyledons</taxon>
        <taxon>Gunneridae</taxon>
        <taxon>Pentapetalae</taxon>
        <taxon>asterids</taxon>
        <taxon>lamiids</taxon>
        <taxon>Solanales</taxon>
        <taxon>Solanaceae</taxon>
        <taxon>Solanoideae</taxon>
        <taxon>Hyoscyameae</taxon>
        <taxon>Anisodus</taxon>
    </lineage>
</organism>
<dbReference type="InterPro" id="IPR040300">
    <property type="entry name" value="At3g49055-like"/>
</dbReference>
<proteinExistence type="predicted"/>
<sequence length="275" mass="31486">MRKKEKREPENSVVSLEEENRYIISLLKIALVEKETAEKSLNRLRGNSEQKKAVILQIAERGLQKVGFGFGFMMGSAKSETSSDHLDSDTSVKSDNDECQTEAATLASTVETIMKKLRLEITQLQRSLEESRSDMESLQNLSDKQNQKLAENITYIKELEDKEMTLTQKVEELMVETKEAEEEICRWREASEMEVEAGKKIIKEHKELVNILKQELQKTRAALRTSNSKWQLKDELEVTAIASRRQLRDLSNLQTAGQLSYLSQRTMVKETAAVE</sequence>